<gene>
    <name evidence="2" type="ORF">EGW08_014620</name>
</gene>
<accession>A0A433T7X2</accession>
<feature type="region of interest" description="Disordered" evidence="1">
    <location>
        <begin position="146"/>
        <end position="236"/>
    </location>
</feature>
<evidence type="ECO:0000313" key="3">
    <source>
        <dbReference type="Proteomes" id="UP000271974"/>
    </source>
</evidence>
<feature type="compositionally biased region" description="Basic and acidic residues" evidence="1">
    <location>
        <begin position="166"/>
        <end position="185"/>
    </location>
</feature>
<proteinExistence type="predicted"/>
<feature type="non-terminal residue" evidence="2">
    <location>
        <position position="249"/>
    </location>
</feature>
<sequence>IGVEGFLERAGAEVGVCEHALYRVGEQAVRPDGLAATEGAPAQEVRDYPLHIERQFHLHGHPLERCLLLYRLDVVNSQTDLGEEIHEEDAHDDEEDDEDDVRGGRILDVVGGVVEDGVELKLSDHHHRRFDERFRHRVKRILKQDCEGDDEEEEDDEELAEGEQDVGEHDHVDAEPRELLDEEHQVYPGQKHGDGAQVPLPLLQGPRGEIASSPLTLVEADDEKQRSDVDDPLDQVGPAQVVELGLVQL</sequence>
<protein>
    <submittedName>
        <fullName evidence="2">Uncharacterized protein</fullName>
    </submittedName>
</protein>
<dbReference type="Proteomes" id="UP000271974">
    <property type="component" value="Unassembled WGS sequence"/>
</dbReference>
<organism evidence="2 3">
    <name type="scientific">Elysia chlorotica</name>
    <name type="common">Eastern emerald elysia</name>
    <name type="synonym">Sea slug</name>
    <dbReference type="NCBI Taxonomy" id="188477"/>
    <lineage>
        <taxon>Eukaryota</taxon>
        <taxon>Metazoa</taxon>
        <taxon>Spiralia</taxon>
        <taxon>Lophotrochozoa</taxon>
        <taxon>Mollusca</taxon>
        <taxon>Gastropoda</taxon>
        <taxon>Heterobranchia</taxon>
        <taxon>Euthyneura</taxon>
        <taxon>Panpulmonata</taxon>
        <taxon>Sacoglossa</taxon>
        <taxon>Placobranchoidea</taxon>
        <taxon>Plakobranchidae</taxon>
        <taxon>Elysia</taxon>
    </lineage>
</organism>
<feature type="compositionally biased region" description="Acidic residues" evidence="1">
    <location>
        <begin position="147"/>
        <end position="165"/>
    </location>
</feature>
<feature type="non-terminal residue" evidence="2">
    <location>
        <position position="1"/>
    </location>
</feature>
<dbReference type="AlphaFoldDB" id="A0A433T7X2"/>
<dbReference type="EMBL" id="RQTK01000566">
    <property type="protein sequence ID" value="RUS77620.1"/>
    <property type="molecule type" value="Genomic_DNA"/>
</dbReference>
<name>A0A433T7X2_ELYCH</name>
<evidence type="ECO:0000256" key="1">
    <source>
        <dbReference type="SAM" id="MobiDB-lite"/>
    </source>
</evidence>
<evidence type="ECO:0000313" key="2">
    <source>
        <dbReference type="EMBL" id="RUS77620.1"/>
    </source>
</evidence>
<keyword evidence="3" id="KW-1185">Reference proteome</keyword>
<reference evidence="2 3" key="1">
    <citation type="submission" date="2019-01" db="EMBL/GenBank/DDBJ databases">
        <title>A draft genome assembly of the solar-powered sea slug Elysia chlorotica.</title>
        <authorList>
            <person name="Cai H."/>
            <person name="Li Q."/>
            <person name="Fang X."/>
            <person name="Li J."/>
            <person name="Curtis N.E."/>
            <person name="Altenburger A."/>
            <person name="Shibata T."/>
            <person name="Feng M."/>
            <person name="Maeda T."/>
            <person name="Schwartz J.A."/>
            <person name="Shigenobu S."/>
            <person name="Lundholm N."/>
            <person name="Nishiyama T."/>
            <person name="Yang H."/>
            <person name="Hasebe M."/>
            <person name="Li S."/>
            <person name="Pierce S.K."/>
            <person name="Wang J."/>
        </authorList>
    </citation>
    <scope>NUCLEOTIDE SEQUENCE [LARGE SCALE GENOMIC DNA]</scope>
    <source>
        <strain evidence="2">EC2010</strain>
        <tissue evidence="2">Whole organism of an adult</tissue>
    </source>
</reference>
<comment type="caution">
    <text evidence="2">The sequence shown here is derived from an EMBL/GenBank/DDBJ whole genome shotgun (WGS) entry which is preliminary data.</text>
</comment>